<evidence type="ECO:0000256" key="6">
    <source>
        <dbReference type="ARBA" id="ARBA00022630"/>
    </source>
</evidence>
<dbReference type="AlphaFoldDB" id="A0A7D5YKY9"/>
<gene>
    <name evidence="16" type="ORF">HZU44_10920</name>
</gene>
<evidence type="ECO:0000256" key="2">
    <source>
        <dbReference type="ARBA" id="ARBA00004924"/>
    </source>
</evidence>
<evidence type="ECO:0000256" key="5">
    <source>
        <dbReference type="ARBA" id="ARBA00016406"/>
    </source>
</evidence>
<comment type="cofactor">
    <cofactor evidence="1">
        <name>FAD</name>
        <dbReference type="ChEBI" id="CHEBI:57692"/>
    </cofactor>
</comment>
<accession>A0A7D5YKY9</accession>
<keyword evidence="9" id="KW-0560">Oxidoreductase</keyword>
<evidence type="ECO:0000256" key="13">
    <source>
        <dbReference type="ARBA" id="ARBA00032493"/>
    </source>
</evidence>
<dbReference type="InterPro" id="IPR025700">
    <property type="entry name" value="Lys/Orn_oxygenase"/>
</dbReference>
<comment type="pathway">
    <text evidence="2">Siderophore biosynthesis.</text>
</comment>
<keyword evidence="10 16" id="KW-0503">Monooxygenase</keyword>
<evidence type="ECO:0000256" key="1">
    <source>
        <dbReference type="ARBA" id="ARBA00001974"/>
    </source>
</evidence>
<reference evidence="16" key="1">
    <citation type="submission" date="2020-08" db="EMBL/GenBank/DDBJ databases">
        <title>A bifunctional nitrone conjugated secondary metabolite targeting the ribosome.</title>
        <authorList>
            <person name="Limbrick E.M."/>
            <person name="Graf M."/>
            <person name="Derewacz D.K."/>
            <person name="Nguyen F."/>
            <person name="Spraggins J.M."/>
            <person name="Wieland M."/>
            <person name="Ynigez-Gutierrez A.E."/>
            <person name="Reisman B.J."/>
            <person name="Zinshteyn B."/>
            <person name="McCulloch K."/>
            <person name="Iverson T.M."/>
            <person name="Green R."/>
            <person name="Wilson D.N."/>
            <person name="Bachmann B.O."/>
        </authorList>
    </citation>
    <scope>NUCLEOTIDE SEQUENCE</scope>
    <source>
        <strain evidence="16">Africana</strain>
    </source>
</reference>
<protein>
    <recommendedName>
        <fullName evidence="5">L-lysine N6-monooxygenase MbtG</fullName>
        <ecNumber evidence="4">1.14.13.59</ecNumber>
    </recommendedName>
    <alternativeName>
        <fullName evidence="14">Lysine 6-N-hydroxylase</fullName>
    </alternativeName>
    <alternativeName>
        <fullName evidence="13">Lysine N6-hydroxylase</fullName>
    </alternativeName>
    <alternativeName>
        <fullName evidence="11">Lysine-N-oxygenase</fullName>
    </alternativeName>
    <alternativeName>
        <fullName evidence="12">Mycobactin synthase protein G</fullName>
    </alternativeName>
</protein>
<proteinExistence type="inferred from homology"/>
<evidence type="ECO:0000313" key="16">
    <source>
        <dbReference type="EMBL" id="QLK00495.1"/>
    </source>
</evidence>
<dbReference type="Pfam" id="PF13434">
    <property type="entry name" value="Lys_Orn_oxgnase"/>
    <property type="match status" value="1"/>
</dbReference>
<dbReference type="SUPFAM" id="SSF51905">
    <property type="entry name" value="FAD/NAD(P)-binding domain"/>
    <property type="match status" value="1"/>
</dbReference>
<dbReference type="EC" id="1.14.13.59" evidence="4"/>
<keyword evidence="8" id="KW-0521">NADP</keyword>
<evidence type="ECO:0000256" key="10">
    <source>
        <dbReference type="ARBA" id="ARBA00023033"/>
    </source>
</evidence>
<keyword evidence="7" id="KW-0274">FAD</keyword>
<organism evidence="16">
    <name type="scientific">Micromonospora carbonacea</name>
    <dbReference type="NCBI Taxonomy" id="47853"/>
    <lineage>
        <taxon>Bacteria</taxon>
        <taxon>Bacillati</taxon>
        <taxon>Actinomycetota</taxon>
        <taxon>Actinomycetes</taxon>
        <taxon>Micromonosporales</taxon>
        <taxon>Micromonosporaceae</taxon>
        <taxon>Micromonospora</taxon>
    </lineage>
</organism>
<dbReference type="Gene3D" id="3.50.50.60">
    <property type="entry name" value="FAD/NAD(P)-binding domain"/>
    <property type="match status" value="1"/>
</dbReference>
<evidence type="ECO:0000256" key="4">
    <source>
        <dbReference type="ARBA" id="ARBA00013076"/>
    </source>
</evidence>
<dbReference type="InterPro" id="IPR036188">
    <property type="entry name" value="FAD/NAD-bd_sf"/>
</dbReference>
<evidence type="ECO:0000256" key="15">
    <source>
        <dbReference type="ARBA" id="ARBA00048407"/>
    </source>
</evidence>
<dbReference type="EMBL" id="CP058905">
    <property type="protein sequence ID" value="QLK00495.1"/>
    <property type="molecule type" value="Genomic_DNA"/>
</dbReference>
<comment type="similarity">
    <text evidence="3">Belongs to the lysine N(6)-hydroxylase/L-ornithine N(5)-oxygenase family.</text>
</comment>
<name>A0A7D5YKY9_9ACTN</name>
<evidence type="ECO:0000256" key="8">
    <source>
        <dbReference type="ARBA" id="ARBA00022857"/>
    </source>
</evidence>
<keyword evidence="6" id="KW-0285">Flavoprotein</keyword>
<evidence type="ECO:0000256" key="12">
    <source>
        <dbReference type="ARBA" id="ARBA00031158"/>
    </source>
</evidence>
<evidence type="ECO:0000256" key="11">
    <source>
        <dbReference type="ARBA" id="ARBA00029939"/>
    </source>
</evidence>
<evidence type="ECO:0000256" key="3">
    <source>
        <dbReference type="ARBA" id="ARBA00007588"/>
    </source>
</evidence>
<comment type="catalytic activity">
    <reaction evidence="15">
        <text>L-lysine + NADPH + O2 = N(6)-hydroxy-L-lysine + NADP(+) + H2O</text>
        <dbReference type="Rhea" id="RHEA:23228"/>
        <dbReference type="ChEBI" id="CHEBI:15377"/>
        <dbReference type="ChEBI" id="CHEBI:15379"/>
        <dbReference type="ChEBI" id="CHEBI:32551"/>
        <dbReference type="ChEBI" id="CHEBI:57783"/>
        <dbReference type="ChEBI" id="CHEBI:57820"/>
        <dbReference type="ChEBI" id="CHEBI:58349"/>
        <dbReference type="EC" id="1.14.13.59"/>
    </reaction>
</comment>
<evidence type="ECO:0000256" key="7">
    <source>
        <dbReference type="ARBA" id="ARBA00022827"/>
    </source>
</evidence>
<evidence type="ECO:0000256" key="9">
    <source>
        <dbReference type="ARBA" id="ARBA00023002"/>
    </source>
</evidence>
<dbReference type="GO" id="GO:0047091">
    <property type="term" value="F:L-lysine 6-monooxygenase (NADPH) activity"/>
    <property type="evidence" value="ECO:0007669"/>
    <property type="project" value="UniProtKB-EC"/>
</dbReference>
<evidence type="ECO:0000256" key="14">
    <source>
        <dbReference type="ARBA" id="ARBA00032738"/>
    </source>
</evidence>
<sequence length="43" mass="4801">MFDVVCVGFGPANIALAVALDEIWPAARVNFVKRDPAPCWQRR</sequence>